<feature type="disulfide bond" description="Redox-active" evidence="13">
    <location>
        <begin position="21"/>
        <end position="55"/>
    </location>
</feature>
<name>A0AAN9XZI3_9HEMI</name>
<evidence type="ECO:0000256" key="5">
    <source>
        <dbReference type="ARBA" id="ARBA00022448"/>
    </source>
</evidence>
<evidence type="ECO:0000256" key="8">
    <source>
        <dbReference type="ARBA" id="ARBA00022982"/>
    </source>
</evidence>
<accession>A0AAN9XZI3</accession>
<evidence type="ECO:0000256" key="2">
    <source>
        <dbReference type="ARBA" id="ARBA00004443"/>
    </source>
</evidence>
<keyword evidence="9" id="KW-0496">Mitochondrion</keyword>
<evidence type="ECO:0000256" key="6">
    <source>
        <dbReference type="ARBA" id="ARBA00022660"/>
    </source>
</evidence>
<feature type="domain" description="Ribosomal protein/NADH dehydrogenase" evidence="14">
    <location>
        <begin position="22"/>
        <end position="95"/>
    </location>
</feature>
<dbReference type="SUPFAM" id="SSF52833">
    <property type="entry name" value="Thioredoxin-like"/>
    <property type="match status" value="1"/>
</dbReference>
<organism evidence="15 16">
    <name type="scientific">Parthenolecanium corni</name>
    <dbReference type="NCBI Taxonomy" id="536013"/>
    <lineage>
        <taxon>Eukaryota</taxon>
        <taxon>Metazoa</taxon>
        <taxon>Ecdysozoa</taxon>
        <taxon>Arthropoda</taxon>
        <taxon>Hexapoda</taxon>
        <taxon>Insecta</taxon>
        <taxon>Pterygota</taxon>
        <taxon>Neoptera</taxon>
        <taxon>Paraneoptera</taxon>
        <taxon>Hemiptera</taxon>
        <taxon>Sternorrhyncha</taxon>
        <taxon>Coccoidea</taxon>
        <taxon>Coccidae</taxon>
        <taxon>Parthenolecanium</taxon>
    </lineage>
</organism>
<gene>
    <name evidence="15" type="ORF">V9T40_011449</name>
</gene>
<sequence length="95" mass="10698">MSTASKVIFQPALKELRIILCQSSKSSQGIRDFISQHYVALKKVNPNTPILIRECSNVEPKIFARYDLGKEKKAVVTNENSESILKRIKEFASSS</sequence>
<keyword evidence="13" id="KW-1015">Disulfide bond</keyword>
<keyword evidence="7" id="KW-0999">Mitochondrion inner membrane</keyword>
<comment type="caution">
    <text evidence="15">The sequence shown here is derived from an EMBL/GenBank/DDBJ whole genome shotgun (WGS) entry which is preliminary data.</text>
</comment>
<comment type="function">
    <text evidence="1">Accessory subunit of the mitochondrial membrane respiratory chain NADH dehydrogenase (Complex I), that is believed not to be involved in catalysis. Complex I functions in the transfer of electrons from NADH to the respiratory chain. The immediate electron acceptor for the enzyme is believed to be ubiquinone.</text>
</comment>
<evidence type="ECO:0000256" key="9">
    <source>
        <dbReference type="ARBA" id="ARBA00023128"/>
    </source>
</evidence>
<evidence type="ECO:0000256" key="3">
    <source>
        <dbReference type="ARBA" id="ARBA00008939"/>
    </source>
</evidence>
<comment type="similarity">
    <text evidence="3">Belongs to the complex I NDUFA2 subunit family.</text>
</comment>
<dbReference type="EMBL" id="JBBCAQ010000037">
    <property type="protein sequence ID" value="KAK7574258.1"/>
    <property type="molecule type" value="Genomic_DNA"/>
</dbReference>
<evidence type="ECO:0000259" key="14">
    <source>
        <dbReference type="SMART" id="SM00916"/>
    </source>
</evidence>
<dbReference type="Pfam" id="PF05047">
    <property type="entry name" value="L51_S25_CI-B8"/>
    <property type="match status" value="1"/>
</dbReference>
<keyword evidence="16" id="KW-1185">Reference proteome</keyword>
<reference evidence="15 16" key="1">
    <citation type="submission" date="2024-03" db="EMBL/GenBank/DDBJ databases">
        <title>Adaptation during the transition from Ophiocordyceps entomopathogen to insect associate is accompanied by gene loss and intensified selection.</title>
        <authorList>
            <person name="Ward C.M."/>
            <person name="Onetto C.A."/>
            <person name="Borneman A.R."/>
        </authorList>
    </citation>
    <scope>NUCLEOTIDE SEQUENCE [LARGE SCALE GENOMIC DNA]</scope>
    <source>
        <strain evidence="15">AWRI1</strain>
        <tissue evidence="15">Single Adult Female</tissue>
    </source>
</reference>
<dbReference type="InterPro" id="IPR016464">
    <property type="entry name" value="NADH_Ub_cplx-1_asu_su-2"/>
</dbReference>
<dbReference type="Gene3D" id="3.40.30.10">
    <property type="entry name" value="Glutaredoxin"/>
    <property type="match status" value="1"/>
</dbReference>
<dbReference type="SMART" id="SM00916">
    <property type="entry name" value="L51_S25_CI-B8"/>
    <property type="match status" value="1"/>
</dbReference>
<comment type="subcellular location">
    <subcellularLocation>
        <location evidence="2">Mitochondrion inner membrane</location>
        <topology evidence="2">Peripheral membrane protein</topology>
        <orientation evidence="2">Matrix side</orientation>
    </subcellularLocation>
</comment>
<evidence type="ECO:0000256" key="13">
    <source>
        <dbReference type="PIRSR" id="PIRSR005822-1"/>
    </source>
</evidence>
<evidence type="ECO:0000256" key="1">
    <source>
        <dbReference type="ARBA" id="ARBA00003195"/>
    </source>
</evidence>
<dbReference type="InterPro" id="IPR007741">
    <property type="entry name" value="Ribosomal_mL43/mS25/NADH_DH"/>
</dbReference>
<evidence type="ECO:0000256" key="10">
    <source>
        <dbReference type="ARBA" id="ARBA00023136"/>
    </source>
</evidence>
<keyword evidence="6" id="KW-0679">Respiratory chain</keyword>
<evidence type="ECO:0000313" key="16">
    <source>
        <dbReference type="Proteomes" id="UP001367676"/>
    </source>
</evidence>
<evidence type="ECO:0000256" key="4">
    <source>
        <dbReference type="ARBA" id="ARBA00016394"/>
    </source>
</evidence>
<protein>
    <recommendedName>
        <fullName evidence="4">NADH dehydrogenase [ubiquinone] 1 alpha subcomplex subunit 2</fullName>
    </recommendedName>
    <alternativeName>
        <fullName evidence="11">Complex I-B8</fullName>
    </alternativeName>
    <alternativeName>
        <fullName evidence="12">NADH-ubiquinone oxidoreductase B8 subunit</fullName>
    </alternativeName>
</protein>
<dbReference type="GO" id="GO:0005743">
    <property type="term" value="C:mitochondrial inner membrane"/>
    <property type="evidence" value="ECO:0007669"/>
    <property type="project" value="UniProtKB-SubCell"/>
</dbReference>
<evidence type="ECO:0000256" key="12">
    <source>
        <dbReference type="ARBA" id="ARBA00032513"/>
    </source>
</evidence>
<dbReference type="PANTHER" id="PTHR12878:SF0">
    <property type="entry name" value="NADH DEHYDROGENASE [UBIQUINONE] 1 ALPHA SUBCOMPLEX SUBUNIT 2"/>
    <property type="match status" value="1"/>
</dbReference>
<keyword evidence="10" id="KW-0472">Membrane</keyword>
<dbReference type="PIRSF" id="PIRSF005822">
    <property type="entry name" value="NDUA2"/>
    <property type="match status" value="1"/>
</dbReference>
<dbReference type="PANTHER" id="PTHR12878">
    <property type="entry name" value="NADH-UBIQUINONE OXIDOREDUCTASE B8 SUBUNIT"/>
    <property type="match status" value="1"/>
</dbReference>
<dbReference type="InterPro" id="IPR036249">
    <property type="entry name" value="Thioredoxin-like_sf"/>
</dbReference>
<evidence type="ECO:0000313" key="15">
    <source>
        <dbReference type="EMBL" id="KAK7574258.1"/>
    </source>
</evidence>
<evidence type="ECO:0000256" key="7">
    <source>
        <dbReference type="ARBA" id="ARBA00022792"/>
    </source>
</evidence>
<keyword evidence="8" id="KW-0249">Electron transport</keyword>
<evidence type="ECO:0000256" key="11">
    <source>
        <dbReference type="ARBA" id="ARBA00031441"/>
    </source>
</evidence>
<dbReference type="AlphaFoldDB" id="A0AAN9XZI3"/>
<keyword evidence="5" id="KW-0813">Transport</keyword>
<dbReference type="Proteomes" id="UP001367676">
    <property type="component" value="Unassembled WGS sequence"/>
</dbReference>
<proteinExistence type="inferred from homology"/>